<comment type="caution">
    <text evidence="9">The sequence shown here is derived from an EMBL/GenBank/DDBJ whole genome shotgun (WGS) entry which is preliminary data.</text>
</comment>
<evidence type="ECO:0000313" key="9">
    <source>
        <dbReference type="EMBL" id="TSJ79267.1"/>
    </source>
</evidence>
<dbReference type="Gene3D" id="3.30.9.10">
    <property type="entry name" value="D-Amino Acid Oxidase, subunit A, domain 2"/>
    <property type="match status" value="1"/>
</dbReference>
<evidence type="ECO:0000259" key="7">
    <source>
        <dbReference type="Pfam" id="PF01266"/>
    </source>
</evidence>
<dbReference type="Gene3D" id="1.10.8.870">
    <property type="entry name" value="Alpha-glycerophosphate oxidase, cap domain"/>
    <property type="match status" value="1"/>
</dbReference>
<feature type="domain" description="Alpha-glycerophosphate oxidase C-terminal" evidence="8">
    <location>
        <begin position="408"/>
        <end position="494"/>
    </location>
</feature>
<keyword evidence="3" id="KW-0285">Flavoprotein</keyword>
<sequence length="519" mass="56093">MQRAPMLDQLRATDAFDVLIIGGGATGLGAAVEAATRGYRVALIERSDFAKGTSSRSTKLVHGGVRYLKQGNISLVRDALRERGRLLRNAPHLARNQAFVIPSYTRWNRFFYGTGLTAYDCLAGELNLGASRRVDRAEALRLLPTVEPAGLVGGVVYHDGQFDDARLAINLAQTAADQGAVLVNYCACTGFIKESGRITGVEVCDEETGAEFTVNARIIINATGVFVDELRKLDEAAAVPLVTASQGIHVVLPRRFLPGEAALMVPKTADGRVLFAVPWHDCVIVGTTDTPVPHASIEPRALDEERAFVMEHARKYLTTDPSDADVLSVYAGLRPLVKMAGTGRTASLSRDHTIVNSAGGLLTITGGKWTTYRKMGEDVINHAEVSAGWPRRESHTADLKVHGWMESASDVYGSDAAAIHELAGAETELSERVHPAFSFRKVEVVWHARREMARTVEDVLARRTRALLLNACASIEAAPVVAGLLARELGRDAAWERAQVSAYTGLARGYVFTDPASRG</sequence>
<dbReference type="InterPro" id="IPR000447">
    <property type="entry name" value="G3P_DH_FAD-dep"/>
</dbReference>
<dbReference type="AlphaFoldDB" id="A0A556QRJ5"/>
<dbReference type="SUPFAM" id="SSF51905">
    <property type="entry name" value="FAD/NAD(P)-binding domain"/>
    <property type="match status" value="1"/>
</dbReference>
<protein>
    <submittedName>
        <fullName evidence="9">Glycerol-3-phosphate dehydrogenase/oxidase</fullName>
    </submittedName>
</protein>
<dbReference type="InterPro" id="IPR038299">
    <property type="entry name" value="DAO_C_sf"/>
</dbReference>
<keyword evidence="10" id="KW-1185">Reference proteome</keyword>
<dbReference type="RefSeq" id="WP_144229638.1">
    <property type="nucleotide sequence ID" value="NZ_CBCRVV010000020.1"/>
</dbReference>
<dbReference type="Gene3D" id="3.50.50.60">
    <property type="entry name" value="FAD/NAD(P)-binding domain"/>
    <property type="match status" value="1"/>
</dbReference>
<dbReference type="OrthoDB" id="9766796at2"/>
<evidence type="ECO:0000256" key="5">
    <source>
        <dbReference type="ARBA" id="ARBA00022827"/>
    </source>
</evidence>
<proteinExistence type="inferred from homology"/>
<dbReference type="InterPro" id="IPR036188">
    <property type="entry name" value="FAD/NAD-bd_sf"/>
</dbReference>
<organism evidence="9 10">
    <name type="scientific">Rariglobus hedericola</name>
    <dbReference type="NCBI Taxonomy" id="2597822"/>
    <lineage>
        <taxon>Bacteria</taxon>
        <taxon>Pseudomonadati</taxon>
        <taxon>Verrucomicrobiota</taxon>
        <taxon>Opitutia</taxon>
        <taxon>Opitutales</taxon>
        <taxon>Opitutaceae</taxon>
        <taxon>Rariglobus</taxon>
    </lineage>
</organism>
<dbReference type="InterPro" id="IPR006076">
    <property type="entry name" value="FAD-dep_OxRdtase"/>
</dbReference>
<feature type="domain" description="FAD dependent oxidoreductase" evidence="7">
    <location>
        <begin position="17"/>
        <end position="373"/>
    </location>
</feature>
<comment type="cofactor">
    <cofactor evidence="1">
        <name>FAD</name>
        <dbReference type="ChEBI" id="CHEBI:57692"/>
    </cofactor>
</comment>
<evidence type="ECO:0000256" key="6">
    <source>
        <dbReference type="ARBA" id="ARBA00023002"/>
    </source>
</evidence>
<gene>
    <name evidence="9" type="ORF">FPL22_08235</name>
</gene>
<dbReference type="GO" id="GO:0006071">
    <property type="term" value="P:glycerol metabolic process"/>
    <property type="evidence" value="ECO:0007669"/>
    <property type="project" value="UniProtKB-KW"/>
</dbReference>
<dbReference type="PANTHER" id="PTHR11985:SF35">
    <property type="entry name" value="ANAEROBIC GLYCEROL-3-PHOSPHATE DEHYDROGENASE SUBUNIT A"/>
    <property type="match status" value="1"/>
</dbReference>
<keyword evidence="4" id="KW-0319">Glycerol metabolism</keyword>
<evidence type="ECO:0000256" key="3">
    <source>
        <dbReference type="ARBA" id="ARBA00022630"/>
    </source>
</evidence>
<evidence type="ECO:0000256" key="4">
    <source>
        <dbReference type="ARBA" id="ARBA00022798"/>
    </source>
</evidence>
<keyword evidence="5" id="KW-0274">FAD</keyword>
<reference evidence="9 10" key="1">
    <citation type="submission" date="2019-07" db="EMBL/GenBank/DDBJ databases">
        <title>Description of 53C-WASEF.</title>
        <authorList>
            <person name="Pitt A."/>
            <person name="Hahn M.W."/>
        </authorList>
    </citation>
    <scope>NUCLEOTIDE SEQUENCE [LARGE SCALE GENOMIC DNA]</scope>
    <source>
        <strain evidence="9 10">53C-WASEF</strain>
    </source>
</reference>
<dbReference type="InterPro" id="IPR031656">
    <property type="entry name" value="DAO_C"/>
</dbReference>
<dbReference type="GO" id="GO:0004368">
    <property type="term" value="F:glycerol-3-phosphate dehydrogenase (quinone) activity"/>
    <property type="evidence" value="ECO:0007669"/>
    <property type="project" value="InterPro"/>
</dbReference>
<dbReference type="GO" id="GO:0046168">
    <property type="term" value="P:glycerol-3-phosphate catabolic process"/>
    <property type="evidence" value="ECO:0007669"/>
    <property type="project" value="TreeGrafter"/>
</dbReference>
<dbReference type="Pfam" id="PF01266">
    <property type="entry name" value="DAO"/>
    <property type="match status" value="1"/>
</dbReference>
<dbReference type="PANTHER" id="PTHR11985">
    <property type="entry name" value="GLYCEROL-3-PHOSPHATE DEHYDROGENASE"/>
    <property type="match status" value="1"/>
</dbReference>
<dbReference type="EMBL" id="VMBG01000001">
    <property type="protein sequence ID" value="TSJ79267.1"/>
    <property type="molecule type" value="Genomic_DNA"/>
</dbReference>
<dbReference type="Proteomes" id="UP000315648">
    <property type="component" value="Unassembled WGS sequence"/>
</dbReference>
<dbReference type="Pfam" id="PF16901">
    <property type="entry name" value="DAO_C"/>
    <property type="match status" value="1"/>
</dbReference>
<evidence type="ECO:0000256" key="1">
    <source>
        <dbReference type="ARBA" id="ARBA00001974"/>
    </source>
</evidence>
<name>A0A556QRJ5_9BACT</name>
<evidence type="ECO:0000256" key="2">
    <source>
        <dbReference type="ARBA" id="ARBA00007330"/>
    </source>
</evidence>
<keyword evidence="6" id="KW-0560">Oxidoreductase</keyword>
<comment type="similarity">
    <text evidence="2">Belongs to the FAD-dependent glycerol-3-phosphate dehydrogenase family.</text>
</comment>
<evidence type="ECO:0000259" key="8">
    <source>
        <dbReference type="Pfam" id="PF16901"/>
    </source>
</evidence>
<dbReference type="PRINTS" id="PR01001">
    <property type="entry name" value="FADG3PDH"/>
</dbReference>
<accession>A0A556QRJ5</accession>
<evidence type="ECO:0000313" key="10">
    <source>
        <dbReference type="Proteomes" id="UP000315648"/>
    </source>
</evidence>